<dbReference type="PANTHER" id="PTHR15192:SF8">
    <property type="entry name" value="FAD_NAD(P)-BINDING DOMAIN-CONTAINING PROTEIN"/>
    <property type="match status" value="1"/>
</dbReference>
<feature type="region of interest" description="Disordered" evidence="1">
    <location>
        <begin position="329"/>
        <end position="355"/>
    </location>
</feature>
<name>A0A9P5S9W6_9FUNG</name>
<evidence type="ECO:0000256" key="1">
    <source>
        <dbReference type="SAM" id="MobiDB-lite"/>
    </source>
</evidence>
<feature type="compositionally biased region" description="Acidic residues" evidence="1">
    <location>
        <begin position="626"/>
        <end position="639"/>
    </location>
</feature>
<accession>A0A9P5S9W6</accession>
<reference evidence="2" key="1">
    <citation type="journal article" date="2020" name="Fungal Divers.">
        <title>Resolving the Mortierellaceae phylogeny through synthesis of multi-gene phylogenetics and phylogenomics.</title>
        <authorList>
            <person name="Vandepol N."/>
            <person name="Liber J."/>
            <person name="Desiro A."/>
            <person name="Na H."/>
            <person name="Kennedy M."/>
            <person name="Barry K."/>
            <person name="Grigoriev I.V."/>
            <person name="Miller A.N."/>
            <person name="O'Donnell K."/>
            <person name="Stajich J.E."/>
            <person name="Bonito G."/>
        </authorList>
    </citation>
    <scope>NUCLEOTIDE SEQUENCE</scope>
    <source>
        <strain evidence="2">NVP1</strain>
    </source>
</reference>
<dbReference type="InterPro" id="IPR029731">
    <property type="entry name" value="OSGIN1/2"/>
</dbReference>
<dbReference type="EMBL" id="JAAAUY010001549">
    <property type="protein sequence ID" value="KAF9322455.1"/>
    <property type="molecule type" value="Genomic_DNA"/>
</dbReference>
<dbReference type="Proteomes" id="UP000696485">
    <property type="component" value="Unassembled WGS sequence"/>
</dbReference>
<evidence type="ECO:0000313" key="2">
    <source>
        <dbReference type="EMBL" id="KAF9322455.1"/>
    </source>
</evidence>
<dbReference type="AlphaFoldDB" id="A0A9P5S9W6"/>
<gene>
    <name evidence="2" type="primary">OSGIN2</name>
    <name evidence="2" type="ORF">BG006_002368</name>
</gene>
<organism evidence="2 3">
    <name type="scientific">Podila minutissima</name>
    <dbReference type="NCBI Taxonomy" id="64525"/>
    <lineage>
        <taxon>Eukaryota</taxon>
        <taxon>Fungi</taxon>
        <taxon>Fungi incertae sedis</taxon>
        <taxon>Mucoromycota</taxon>
        <taxon>Mortierellomycotina</taxon>
        <taxon>Mortierellomycetes</taxon>
        <taxon>Mortierellales</taxon>
        <taxon>Mortierellaceae</taxon>
        <taxon>Podila</taxon>
    </lineage>
</organism>
<evidence type="ECO:0000313" key="3">
    <source>
        <dbReference type="Proteomes" id="UP000696485"/>
    </source>
</evidence>
<dbReference type="PANTHER" id="PTHR15192">
    <property type="entry name" value="PROTEIN CBG05349"/>
    <property type="match status" value="1"/>
</dbReference>
<feature type="non-terminal residue" evidence="2">
    <location>
        <position position="901"/>
    </location>
</feature>
<proteinExistence type="predicted"/>
<feature type="region of interest" description="Disordered" evidence="1">
    <location>
        <begin position="608"/>
        <end position="644"/>
    </location>
</feature>
<comment type="caution">
    <text evidence="2">The sequence shown here is derived from an EMBL/GenBank/DDBJ whole genome shotgun (WGS) entry which is preliminary data.</text>
</comment>
<feature type="compositionally biased region" description="Basic and acidic residues" evidence="1">
    <location>
        <begin position="611"/>
        <end position="625"/>
    </location>
</feature>
<feature type="region of interest" description="Disordered" evidence="1">
    <location>
        <begin position="553"/>
        <end position="576"/>
    </location>
</feature>
<protein>
    <submittedName>
        <fullName evidence="2">Oxidative stress-induced growth inhibitor 2</fullName>
    </submittedName>
</protein>
<sequence>NGPAGILISLLLSGHEPFYHAEPEMPHPDPILHRMLSPSALDGTRPQSLLRQDFVQLTSHIQHQLVEAGRDANPISAMFDTLAHPLLDTHRGEYPSFLEWRSSHDPVADNINSHHHTHASVTQIPSTSRSHVVLGRGRVGGIWADMENDHNQTLSEHMELPLYSLTDFMHDHPEHGQVLERPLRSTVSAYYKAYVQKTGIQSNFSNYTVVTAVYHLKDLSDHCCCSLDPRPLTRDTKSEICRQCRPYRYAVLGYVDNEASGATYTRKRTKFLIRCKTLILSTGTFDQPKKLAAVSTDPCQPPSMPAPVIQQTFYDCRQLEEWMTRHDKKPALEQSRPISPPPSPSSNKSDNDKTGPIIIVGTGLSAADAILLIQETQPWRRIIHIYRHYTASEPSPLKRCHKDVYPEYNSVWLRMKKSATLRNSVQAYTCGSENTIFGESPDCAECKAIQDEACINHETNSGTLPVCSSCSYRGLPDASISSFDPLTGEVVLILSHGVVVKGKVAAVGVFIGKQVHMGFLKGSLAHEMLSTSAGPIGPELRLLTQIGRRRRSDLGASDSMDILTPPCTPPRSPVLKPKHQEMKKQFWQKQALKCAQALCRKTFSGQDEEIDRAKDTERGDSGGKDEVEENEEEEDEEEPVQQSQVLTLLRPLVSDMYSFRIIPTATSPTSTTIPDALSTSRTSKRKKCTRLPCYPIRPTEIDSCVMVPLAISKAEAPQGSSCISMPCSPLLRYRRVICPGLSIPPLLSLCASASATLATAVATVCPSEKTVSTSPSSPCSSMASQSPCSSVATSASSSTTSLPLTTPDLDTSSSVMSIQVGLPCCNDVVACYTEEDGCCEFEVEGVEDVVDLEQEQEPLMDQSLYAAGAITGSKFVRYVLGNGVAIVADILKSERAGVSSA</sequence>
<keyword evidence="3" id="KW-1185">Reference proteome</keyword>